<accession>A0A1G9RUU9</accession>
<evidence type="ECO:0000313" key="3">
    <source>
        <dbReference type="Proteomes" id="UP000199682"/>
    </source>
</evidence>
<organism evidence="2 3">
    <name type="scientific">Lentzea albidocapillata subsp. violacea</name>
    <dbReference type="NCBI Taxonomy" id="128104"/>
    <lineage>
        <taxon>Bacteria</taxon>
        <taxon>Bacillati</taxon>
        <taxon>Actinomycetota</taxon>
        <taxon>Actinomycetes</taxon>
        <taxon>Pseudonocardiales</taxon>
        <taxon>Pseudonocardiaceae</taxon>
        <taxon>Lentzea</taxon>
    </lineage>
</organism>
<dbReference type="AlphaFoldDB" id="A0A1G9RUU9"/>
<evidence type="ECO:0000313" key="2">
    <source>
        <dbReference type="EMBL" id="SDM27039.1"/>
    </source>
</evidence>
<feature type="region of interest" description="Disordered" evidence="1">
    <location>
        <begin position="1"/>
        <end position="22"/>
    </location>
</feature>
<evidence type="ECO:0000256" key="1">
    <source>
        <dbReference type="SAM" id="MobiDB-lite"/>
    </source>
</evidence>
<feature type="compositionally biased region" description="Basic and acidic residues" evidence="1">
    <location>
        <begin position="7"/>
        <end position="19"/>
    </location>
</feature>
<gene>
    <name evidence="2" type="ORF">SAMN04488074_11927</name>
</gene>
<proteinExistence type="predicted"/>
<reference evidence="3" key="1">
    <citation type="submission" date="2016-10" db="EMBL/GenBank/DDBJ databases">
        <authorList>
            <person name="Varghese N."/>
            <person name="Submissions S."/>
        </authorList>
    </citation>
    <scope>NUCLEOTIDE SEQUENCE [LARGE SCALE GENOMIC DNA]</scope>
    <source>
        <strain evidence="3">DSM 44796</strain>
    </source>
</reference>
<dbReference type="EMBL" id="FNET01000019">
    <property type="protein sequence ID" value="SDM27039.1"/>
    <property type="molecule type" value="Genomic_DNA"/>
</dbReference>
<protein>
    <submittedName>
        <fullName evidence="2">Uncharacterized protein</fullName>
    </submittedName>
</protein>
<sequence>MRGCAASHRDKSGTRRTPLEHPGVVATTAAPIVKPRCIRKPRPAATLRTKRNSMTPDDAAGSEYLPCGAEQIVLDELRLHRDAGADIGSRWALCAVGHQLRAEPERVEDSLHIVATHGERAVVAAASVLAAILLDGVPRDQLVCPIEFPVVFTVPEDVDDDDRTAWQENVKVASAVVSAYAAGDAGAIGRAAAVLCGAGAFEVMAVLVTAAAHKLDRHASWLGEAMRAAERSIAPDLLTPRDDTTWA</sequence>
<name>A0A1G9RUU9_9PSEU</name>
<dbReference type="Proteomes" id="UP000199682">
    <property type="component" value="Unassembled WGS sequence"/>
</dbReference>